<dbReference type="KEGG" id="dpm:FNV33_05900"/>
<feature type="compositionally biased region" description="Polar residues" evidence="1">
    <location>
        <begin position="57"/>
        <end position="68"/>
    </location>
</feature>
<sequence>MSMKKRSDRYKQPKDESNSFDRLFYWLIAGLFVVLIAIIIFIFISGGDSVEQVSDDLVQQTEESSDSAGITAKKEKSTDKNDKADDNKDDEDTADDTAKTDENQATQKQNRNQNQQQTQSHQPSHQQQGQERQQGMNQQGQQSQRGQNQTTTSGDTSIVNETPPHDTNHYTDFSDGSSDRLEIRDKVSTVTGISESDMIERWIGNDGIARVEATVESRSTGAKYIVYLQYGNGQWHVESVHNN</sequence>
<evidence type="ECO:0000313" key="4">
    <source>
        <dbReference type="EMBL" id="QDO91607.1"/>
    </source>
</evidence>
<keyword evidence="2" id="KW-1133">Transmembrane helix</keyword>
<feature type="domain" description="DUF1510" evidence="3">
    <location>
        <begin position="166"/>
        <end position="242"/>
    </location>
</feature>
<gene>
    <name evidence="4" type="ORF">FNV33_05900</name>
</gene>
<keyword evidence="2" id="KW-0812">Transmembrane</keyword>
<name>A0A516GJB5_9LACT</name>
<evidence type="ECO:0000313" key="5">
    <source>
        <dbReference type="Proteomes" id="UP000315953"/>
    </source>
</evidence>
<dbReference type="Proteomes" id="UP000315953">
    <property type="component" value="Chromosome"/>
</dbReference>
<evidence type="ECO:0000256" key="2">
    <source>
        <dbReference type="SAM" id="Phobius"/>
    </source>
</evidence>
<organism evidence="4 5">
    <name type="scientific">Dolosigranulum pigrum</name>
    <dbReference type="NCBI Taxonomy" id="29394"/>
    <lineage>
        <taxon>Bacteria</taxon>
        <taxon>Bacillati</taxon>
        <taxon>Bacillota</taxon>
        <taxon>Bacilli</taxon>
        <taxon>Lactobacillales</taxon>
        <taxon>Carnobacteriaceae</taxon>
        <taxon>Dolosigranulum</taxon>
    </lineage>
</organism>
<dbReference type="Pfam" id="PF07423">
    <property type="entry name" value="DUF1510"/>
    <property type="match status" value="1"/>
</dbReference>
<feature type="transmembrane region" description="Helical" evidence="2">
    <location>
        <begin position="23"/>
        <end position="44"/>
    </location>
</feature>
<feature type="region of interest" description="Disordered" evidence="1">
    <location>
        <begin position="57"/>
        <end position="177"/>
    </location>
</feature>
<dbReference type="RefSeq" id="WP_143333522.1">
    <property type="nucleotide sequence ID" value="NZ_CP041626.1"/>
</dbReference>
<dbReference type="AlphaFoldDB" id="A0A516GJB5"/>
<dbReference type="EMBL" id="CP041626">
    <property type="protein sequence ID" value="QDO91607.1"/>
    <property type="molecule type" value="Genomic_DNA"/>
</dbReference>
<feature type="compositionally biased region" description="Basic and acidic residues" evidence="1">
    <location>
        <begin position="72"/>
        <end position="86"/>
    </location>
</feature>
<evidence type="ECO:0000259" key="3">
    <source>
        <dbReference type="Pfam" id="PF07423"/>
    </source>
</evidence>
<protein>
    <submittedName>
        <fullName evidence="4">DUF1510 family protein</fullName>
    </submittedName>
</protein>
<proteinExistence type="predicted"/>
<reference evidence="4 5" key="1">
    <citation type="submission" date="2019-07" db="EMBL/GenBank/DDBJ databases">
        <title>Genome assembly of a nasal isolate of Dolosigranulum pigrum from a chronic sinusitis patient.</title>
        <authorList>
            <person name="Baig S."/>
            <person name="Overballe-Petersen S."/>
            <person name="Kaspar U."/>
            <person name="Rendboe A."/>
            <person name="de Man T."/>
            <person name="Liu C."/>
            <person name="Price L.B."/>
            <person name="Stegger M."/>
            <person name="Becker K."/>
            <person name="Skytt Andersen P."/>
        </authorList>
    </citation>
    <scope>NUCLEOTIDE SEQUENCE [LARGE SCALE GENOMIC DNA]</scope>
    <source>
        <strain evidence="4 5">83VPs-KB5</strain>
    </source>
</reference>
<evidence type="ECO:0000256" key="1">
    <source>
        <dbReference type="SAM" id="MobiDB-lite"/>
    </source>
</evidence>
<feature type="compositionally biased region" description="Low complexity" evidence="1">
    <location>
        <begin position="103"/>
        <end position="154"/>
    </location>
</feature>
<dbReference type="InterPro" id="IPR009988">
    <property type="entry name" value="DUF1510"/>
</dbReference>
<accession>A0A516GJB5</accession>
<keyword evidence="2" id="KW-0472">Membrane</keyword>